<sequence>MDFIQINVQCDAPFGEILTAEMGELGFTSFVETELGFEAYIEEEEFSHPAVQTLFNNYRKQTRIWYELKKIPKVNWNEEWEKNYDPINVDDKIYVRATFHESKPAFDYEIVINPKMSFGTGHHETTHQMLALQYDIDHKDKSLIDIGSGTGILAIMGAKLGAKSVAATDVDEWCIENSQDNFDLNEVKPEFIKKGTIHQLALTETYDIVLANINTNVLLEEIPEYVKILNSKGHLFLSGFYETDLPQVNALVLEHGLVEVKHTTRKNWVAIVYQKVS</sequence>
<dbReference type="GO" id="GO:0005737">
    <property type="term" value="C:cytoplasm"/>
    <property type="evidence" value="ECO:0007669"/>
    <property type="project" value="UniProtKB-SubCell"/>
</dbReference>
<dbReference type="GO" id="GO:0008276">
    <property type="term" value="F:protein methyltransferase activity"/>
    <property type="evidence" value="ECO:0007669"/>
    <property type="project" value="UniProtKB-UniRule"/>
</dbReference>
<evidence type="ECO:0000256" key="2">
    <source>
        <dbReference type="ARBA" id="ARBA00022490"/>
    </source>
</evidence>
<keyword evidence="8" id="KW-1185">Reference proteome</keyword>
<comment type="function">
    <text evidence="6">Methylates ribosomal protein L11.</text>
</comment>
<dbReference type="NCBIfam" id="NF001785">
    <property type="entry name" value="PRK00517.2-2"/>
    <property type="match status" value="1"/>
</dbReference>
<protein>
    <recommendedName>
        <fullName evidence="6">Ribosomal protein L11 methyltransferase</fullName>
        <shortName evidence="6">L11 Mtase</shortName>
        <ecNumber evidence="6">2.1.1.-</ecNumber>
    </recommendedName>
</protein>
<keyword evidence="7" id="KW-0687">Ribonucleoprotein</keyword>
<comment type="similarity">
    <text evidence="1 6">Belongs to the methyltransferase superfamily. PrmA family.</text>
</comment>
<feature type="binding site" evidence="6">
    <location>
        <position position="169"/>
    </location>
    <ligand>
        <name>S-adenosyl-L-methionine</name>
        <dbReference type="ChEBI" id="CHEBI:59789"/>
    </ligand>
</feature>
<keyword evidence="4 6" id="KW-0808">Transferase</keyword>
<proteinExistence type="inferred from homology"/>
<dbReference type="Pfam" id="PF06325">
    <property type="entry name" value="PrmA"/>
    <property type="match status" value="1"/>
</dbReference>
<dbReference type="GO" id="GO:0032259">
    <property type="term" value="P:methylation"/>
    <property type="evidence" value="ECO:0007669"/>
    <property type="project" value="UniProtKB-KW"/>
</dbReference>
<dbReference type="Gene3D" id="3.40.50.150">
    <property type="entry name" value="Vaccinia Virus protein VP39"/>
    <property type="match status" value="1"/>
</dbReference>
<dbReference type="OrthoDB" id="9785995at2"/>
<dbReference type="PANTHER" id="PTHR43648">
    <property type="entry name" value="ELECTRON TRANSFER FLAVOPROTEIN BETA SUBUNIT LYSINE METHYLTRANSFERASE"/>
    <property type="match status" value="1"/>
</dbReference>
<dbReference type="Proteomes" id="UP000095552">
    <property type="component" value="Unassembled WGS sequence"/>
</dbReference>
<dbReference type="InterPro" id="IPR029063">
    <property type="entry name" value="SAM-dependent_MTases_sf"/>
</dbReference>
<keyword evidence="3 6" id="KW-0489">Methyltransferase</keyword>
<dbReference type="SUPFAM" id="SSF53335">
    <property type="entry name" value="S-adenosyl-L-methionine-dependent methyltransferases"/>
    <property type="match status" value="1"/>
</dbReference>
<evidence type="ECO:0000313" key="8">
    <source>
        <dbReference type="Proteomes" id="UP000095552"/>
    </source>
</evidence>
<dbReference type="InterPro" id="IPR004498">
    <property type="entry name" value="Ribosomal_PrmA_MeTrfase"/>
</dbReference>
<evidence type="ECO:0000256" key="4">
    <source>
        <dbReference type="ARBA" id="ARBA00022679"/>
    </source>
</evidence>
<gene>
    <name evidence="6" type="primary">prmA</name>
    <name evidence="7" type="ORF">BFP71_00095</name>
</gene>
<dbReference type="PANTHER" id="PTHR43648:SF1">
    <property type="entry name" value="ELECTRON TRANSFER FLAVOPROTEIN BETA SUBUNIT LYSINE METHYLTRANSFERASE"/>
    <property type="match status" value="1"/>
</dbReference>
<comment type="subcellular location">
    <subcellularLocation>
        <location evidence="6">Cytoplasm</location>
    </subcellularLocation>
</comment>
<dbReference type="GO" id="GO:0005840">
    <property type="term" value="C:ribosome"/>
    <property type="evidence" value="ECO:0007669"/>
    <property type="project" value="UniProtKB-KW"/>
</dbReference>
<evidence type="ECO:0000256" key="3">
    <source>
        <dbReference type="ARBA" id="ARBA00022603"/>
    </source>
</evidence>
<dbReference type="InterPro" id="IPR050078">
    <property type="entry name" value="Ribosomal_L11_MeTrfase_PrmA"/>
</dbReference>
<organism evidence="7 8">
    <name type="scientific">Roseivirga misakiensis</name>
    <dbReference type="NCBI Taxonomy" id="1563681"/>
    <lineage>
        <taxon>Bacteria</taxon>
        <taxon>Pseudomonadati</taxon>
        <taxon>Bacteroidota</taxon>
        <taxon>Cytophagia</taxon>
        <taxon>Cytophagales</taxon>
        <taxon>Roseivirgaceae</taxon>
        <taxon>Roseivirga</taxon>
    </lineage>
</organism>
<keyword evidence="2 6" id="KW-0963">Cytoplasm</keyword>
<dbReference type="RefSeq" id="WP_069833427.1">
    <property type="nucleotide sequence ID" value="NZ_MDGQ01000002.1"/>
</dbReference>
<comment type="caution">
    <text evidence="7">The sequence shown here is derived from an EMBL/GenBank/DDBJ whole genome shotgun (WGS) entry which is preliminary data.</text>
</comment>
<dbReference type="EMBL" id="MDGQ01000002">
    <property type="protein sequence ID" value="OEK07444.1"/>
    <property type="molecule type" value="Genomic_DNA"/>
</dbReference>
<feature type="binding site" evidence="6">
    <location>
        <position position="126"/>
    </location>
    <ligand>
        <name>S-adenosyl-L-methionine</name>
        <dbReference type="ChEBI" id="CHEBI:59789"/>
    </ligand>
</feature>
<dbReference type="STRING" id="1563681.BFP71_00095"/>
<dbReference type="HAMAP" id="MF_00735">
    <property type="entry name" value="Methyltr_PrmA"/>
    <property type="match status" value="1"/>
</dbReference>
<dbReference type="CDD" id="cd02440">
    <property type="entry name" value="AdoMet_MTases"/>
    <property type="match status" value="1"/>
</dbReference>
<reference evidence="7 8" key="1">
    <citation type="submission" date="2016-08" db="EMBL/GenBank/DDBJ databases">
        <title>Draft genome of Fabibacter sp. strain SK-8.</title>
        <authorList>
            <person name="Wong S.-K."/>
            <person name="Hamasaki K."/>
            <person name="Yoshizawa S."/>
        </authorList>
    </citation>
    <scope>NUCLEOTIDE SEQUENCE [LARGE SCALE GENOMIC DNA]</scope>
    <source>
        <strain evidence="7 8">SK-8</strain>
    </source>
</reference>
<evidence type="ECO:0000256" key="6">
    <source>
        <dbReference type="HAMAP-Rule" id="MF_00735"/>
    </source>
</evidence>
<feature type="binding site" evidence="6">
    <location>
        <position position="147"/>
    </location>
    <ligand>
        <name>S-adenosyl-L-methionine</name>
        <dbReference type="ChEBI" id="CHEBI:59789"/>
    </ligand>
</feature>
<keyword evidence="7" id="KW-0689">Ribosomal protein</keyword>
<evidence type="ECO:0000256" key="5">
    <source>
        <dbReference type="ARBA" id="ARBA00022691"/>
    </source>
</evidence>
<dbReference type="PIRSF" id="PIRSF000401">
    <property type="entry name" value="RPL11_MTase"/>
    <property type="match status" value="1"/>
</dbReference>
<comment type="catalytic activity">
    <reaction evidence="6">
        <text>L-lysyl-[protein] + 3 S-adenosyl-L-methionine = N(6),N(6),N(6)-trimethyl-L-lysyl-[protein] + 3 S-adenosyl-L-homocysteine + 3 H(+)</text>
        <dbReference type="Rhea" id="RHEA:54192"/>
        <dbReference type="Rhea" id="RHEA-COMP:9752"/>
        <dbReference type="Rhea" id="RHEA-COMP:13826"/>
        <dbReference type="ChEBI" id="CHEBI:15378"/>
        <dbReference type="ChEBI" id="CHEBI:29969"/>
        <dbReference type="ChEBI" id="CHEBI:57856"/>
        <dbReference type="ChEBI" id="CHEBI:59789"/>
        <dbReference type="ChEBI" id="CHEBI:61961"/>
    </reaction>
</comment>
<evidence type="ECO:0000256" key="1">
    <source>
        <dbReference type="ARBA" id="ARBA00009741"/>
    </source>
</evidence>
<keyword evidence="5 6" id="KW-0949">S-adenosyl-L-methionine</keyword>
<name>A0A1E5T7T3_9BACT</name>
<dbReference type="AlphaFoldDB" id="A0A1E5T7T3"/>
<dbReference type="EC" id="2.1.1.-" evidence="6"/>
<accession>A0A1E5T7T3</accession>
<feature type="binding site" evidence="6">
    <location>
        <position position="212"/>
    </location>
    <ligand>
        <name>S-adenosyl-L-methionine</name>
        <dbReference type="ChEBI" id="CHEBI:59789"/>
    </ligand>
</feature>
<evidence type="ECO:0000313" key="7">
    <source>
        <dbReference type="EMBL" id="OEK07444.1"/>
    </source>
</evidence>